<evidence type="ECO:0000313" key="1">
    <source>
        <dbReference type="EMBL" id="KAL0477388.1"/>
    </source>
</evidence>
<dbReference type="Pfam" id="PF10166">
    <property type="entry name" value="DUF2368"/>
    <property type="match status" value="1"/>
</dbReference>
<reference evidence="1 2" key="1">
    <citation type="submission" date="2024-03" db="EMBL/GenBank/DDBJ databases">
        <title>The Acrasis kona genome and developmental transcriptomes reveal deep origins of eukaryotic multicellular pathways.</title>
        <authorList>
            <person name="Sheikh S."/>
            <person name="Fu C.-J."/>
            <person name="Brown M.W."/>
            <person name="Baldauf S.L."/>
        </authorList>
    </citation>
    <scope>NUCLEOTIDE SEQUENCE [LARGE SCALE GENOMIC DNA]</scope>
    <source>
        <strain evidence="1 2">ATCC MYA-3509</strain>
    </source>
</reference>
<name>A0AAW2YK53_9EUKA</name>
<keyword evidence="2" id="KW-1185">Reference proteome</keyword>
<comment type="caution">
    <text evidence="1">The sequence shown here is derived from an EMBL/GenBank/DDBJ whole genome shotgun (WGS) entry which is preliminary data.</text>
</comment>
<organism evidence="1 2">
    <name type="scientific">Acrasis kona</name>
    <dbReference type="NCBI Taxonomy" id="1008807"/>
    <lineage>
        <taxon>Eukaryota</taxon>
        <taxon>Discoba</taxon>
        <taxon>Heterolobosea</taxon>
        <taxon>Tetramitia</taxon>
        <taxon>Eutetramitia</taxon>
        <taxon>Acrasidae</taxon>
        <taxon>Acrasis</taxon>
    </lineage>
</organism>
<dbReference type="AlphaFoldDB" id="A0AAW2YK53"/>
<dbReference type="EMBL" id="JAOPGA020000167">
    <property type="protein sequence ID" value="KAL0477388.1"/>
    <property type="molecule type" value="Genomic_DNA"/>
</dbReference>
<evidence type="ECO:0000313" key="2">
    <source>
        <dbReference type="Proteomes" id="UP001431209"/>
    </source>
</evidence>
<dbReference type="InterPro" id="IPR019319">
    <property type="entry name" value="Plg-R(KT)"/>
</dbReference>
<dbReference type="Proteomes" id="UP001431209">
    <property type="component" value="Unassembled WGS sequence"/>
</dbReference>
<accession>A0AAW2YK53</accession>
<protein>
    <submittedName>
        <fullName evidence="1">Uncharacterized protein</fullName>
    </submittedName>
</protein>
<dbReference type="GO" id="GO:0005886">
    <property type="term" value="C:plasma membrane"/>
    <property type="evidence" value="ECO:0007669"/>
    <property type="project" value="InterPro"/>
</dbReference>
<gene>
    <name evidence="1" type="ORF">AKO1_005820</name>
</gene>
<sequence>MSGQDESGERLKYFIDLTNNARTNYDYKLGYKDISEVDPNAFAMEQHSHKVFSQRLADCRWRCEQHPMILGALITTAGLMAYKKHKHTPGMILPIVTTLYSWLYHHDLAHGNMINRVNQECQHIIIEEGKSRYFLTDDEFTSKVTSKIHENSNKTNL</sequence>
<proteinExistence type="predicted"/>